<name>A0A9N9UIX4_9HYPO</name>
<dbReference type="PANTHER" id="PTHR21089">
    <property type="entry name" value="SHIKIMATE DEHYDROGENASE"/>
    <property type="match status" value="1"/>
</dbReference>
<dbReference type="Gene3D" id="3.40.50.10860">
    <property type="entry name" value="Leucine Dehydrogenase, chain A, domain 1"/>
    <property type="match status" value="1"/>
</dbReference>
<dbReference type="PANTHER" id="PTHR21089:SF26">
    <property type="entry name" value="AROM POLYPEPTIDE, PUTATIVE-RELATED"/>
    <property type="match status" value="1"/>
</dbReference>
<dbReference type="GO" id="GO:0009423">
    <property type="term" value="P:chorismate biosynthetic process"/>
    <property type="evidence" value="ECO:0007669"/>
    <property type="project" value="TreeGrafter"/>
</dbReference>
<dbReference type="Gene3D" id="3.40.50.720">
    <property type="entry name" value="NAD(P)-binding Rossmann-like Domain"/>
    <property type="match status" value="1"/>
</dbReference>
<dbReference type="InterPro" id="IPR013708">
    <property type="entry name" value="Shikimate_DH-bd_N"/>
</dbReference>
<dbReference type="InterPro" id="IPR022893">
    <property type="entry name" value="Shikimate_DH_fam"/>
</dbReference>
<dbReference type="GO" id="GO:0004764">
    <property type="term" value="F:shikimate 3-dehydrogenase (NADP+) activity"/>
    <property type="evidence" value="ECO:0007669"/>
    <property type="project" value="InterPro"/>
</dbReference>
<reference evidence="2" key="1">
    <citation type="submission" date="2021-10" db="EMBL/GenBank/DDBJ databases">
        <authorList>
            <person name="Piombo E."/>
        </authorList>
    </citation>
    <scope>NUCLEOTIDE SEQUENCE</scope>
</reference>
<dbReference type="Proteomes" id="UP000754883">
    <property type="component" value="Unassembled WGS sequence"/>
</dbReference>
<dbReference type="GO" id="GO:0019632">
    <property type="term" value="P:shikimate metabolic process"/>
    <property type="evidence" value="ECO:0007669"/>
    <property type="project" value="TreeGrafter"/>
</dbReference>
<dbReference type="Pfam" id="PF08501">
    <property type="entry name" value="Shikimate_dh_N"/>
    <property type="match status" value="1"/>
</dbReference>
<dbReference type="AlphaFoldDB" id="A0A9N9UIX4"/>
<sequence length="332" mass="36813">MAWEYVHHFPYEQTVYTSISMDQKAEKHILFVGTNLSHAVSNRIHDIVAKEVGINWQLEAMDTPVLDKFAKRIRDEDFGGAIVTIPHKINVLPLLDHIDPMAQLLGACNNVYRRADGLLAGTNTDWIGVRDSLLDLSQRVPGDQLATDSTEPGRGKPAFVVGAGGAARAAVYALSKALGATVIYVINRDEHEVAALIHDAQNGYRKAGLEPPIIKHLRKPSDAIGLEDAYYGIGTVPDFEPCTETELDARAVFIEILNRQRGVFLDMCYRPRFTRNLKLAREKGWTSGDGGQVVGWQLKAQWEVWAGKDISDAIPLSKMIEQVHEIVESLAH</sequence>
<accession>A0A9N9UIX4</accession>
<dbReference type="InterPro" id="IPR036291">
    <property type="entry name" value="NAD(P)-bd_dom_sf"/>
</dbReference>
<dbReference type="InterPro" id="IPR046346">
    <property type="entry name" value="Aminoacid_DH-like_N_sf"/>
</dbReference>
<dbReference type="EMBL" id="CABFNO020001472">
    <property type="protein sequence ID" value="CAG9990366.1"/>
    <property type="molecule type" value="Genomic_DNA"/>
</dbReference>
<proteinExistence type="predicted"/>
<gene>
    <name evidence="2" type="ORF">CBYS24578_00017292</name>
</gene>
<comment type="caution">
    <text evidence="2">The sequence shown here is derived from an EMBL/GenBank/DDBJ whole genome shotgun (WGS) entry which is preliminary data.</text>
</comment>
<evidence type="ECO:0000259" key="1">
    <source>
        <dbReference type="Pfam" id="PF08501"/>
    </source>
</evidence>
<protein>
    <recommendedName>
        <fullName evidence="1">Shikimate dehydrogenase substrate binding N-terminal domain-containing protein</fullName>
    </recommendedName>
</protein>
<organism evidence="2 3">
    <name type="scientific">Clonostachys byssicola</name>
    <dbReference type="NCBI Taxonomy" id="160290"/>
    <lineage>
        <taxon>Eukaryota</taxon>
        <taxon>Fungi</taxon>
        <taxon>Dikarya</taxon>
        <taxon>Ascomycota</taxon>
        <taxon>Pezizomycotina</taxon>
        <taxon>Sordariomycetes</taxon>
        <taxon>Hypocreomycetidae</taxon>
        <taxon>Hypocreales</taxon>
        <taxon>Bionectriaceae</taxon>
        <taxon>Clonostachys</taxon>
    </lineage>
</organism>
<feature type="domain" description="Shikimate dehydrogenase substrate binding N-terminal" evidence="1">
    <location>
        <begin position="32"/>
        <end position="111"/>
    </location>
</feature>
<keyword evidence="3" id="KW-1185">Reference proteome</keyword>
<evidence type="ECO:0000313" key="3">
    <source>
        <dbReference type="Proteomes" id="UP000754883"/>
    </source>
</evidence>
<evidence type="ECO:0000313" key="2">
    <source>
        <dbReference type="EMBL" id="CAG9990366.1"/>
    </source>
</evidence>
<dbReference type="SUPFAM" id="SSF53223">
    <property type="entry name" value="Aminoacid dehydrogenase-like, N-terminal domain"/>
    <property type="match status" value="1"/>
</dbReference>
<dbReference type="SUPFAM" id="SSF51735">
    <property type="entry name" value="NAD(P)-binding Rossmann-fold domains"/>
    <property type="match status" value="1"/>
</dbReference>
<dbReference type="OrthoDB" id="204377at2759"/>